<gene>
    <name evidence="1" type="ORF">GCM10011531_27580</name>
</gene>
<dbReference type="Pfam" id="PF07661">
    <property type="entry name" value="MORN_2"/>
    <property type="match status" value="3"/>
</dbReference>
<name>A0A8J2XI91_9FLAO</name>
<reference evidence="1 2" key="1">
    <citation type="journal article" date="2014" name="Int. J. Syst. Evol. Microbiol.">
        <title>Complete genome sequence of Corynebacterium casei LMG S-19264T (=DSM 44701T), isolated from a smear-ripened cheese.</title>
        <authorList>
            <consortium name="US DOE Joint Genome Institute (JGI-PGF)"/>
            <person name="Walter F."/>
            <person name="Albersmeier A."/>
            <person name="Kalinowski J."/>
            <person name="Ruckert C."/>
        </authorList>
    </citation>
    <scope>NUCLEOTIDE SEQUENCE [LARGE SCALE GENOMIC DNA]</scope>
    <source>
        <strain evidence="1 2">CGMCC 1.15295</strain>
    </source>
</reference>
<dbReference type="Proteomes" id="UP000598120">
    <property type="component" value="Unassembled WGS sequence"/>
</dbReference>
<protein>
    <recommendedName>
        <fullName evidence="3">MORN repeat variant</fullName>
    </recommendedName>
</protein>
<dbReference type="RefSeq" id="WP_188606992.1">
    <property type="nucleotide sequence ID" value="NZ_BMIC01000011.1"/>
</dbReference>
<dbReference type="AlphaFoldDB" id="A0A8J2XI91"/>
<dbReference type="InterPro" id="IPR011652">
    <property type="entry name" value="MORN_2"/>
</dbReference>
<sequence>MIKTLYKYTLIAIFLFACKNEKVVKEYYSNGNLKFTVQVDEKGVQNGLYEQYYDSGELLKKLTYKEGKIVDTVLIYYKNGKVKEKGKLYNDSLKIGWWNYYSSNGNLINKNEYLILGDSIYKNQTIKFQPDGTIDEQESSYFTLEIPDTLLLGKNVGKLYYSSNFINASDKILDVIIENEYLNSEIKLDTFGERPNETRFGVFANKIGYKTIKGSTLETLFYKNRITVDSFNLTIKTHKKYFEKKLYVKDTID</sequence>
<dbReference type="PROSITE" id="PS51257">
    <property type="entry name" value="PROKAR_LIPOPROTEIN"/>
    <property type="match status" value="1"/>
</dbReference>
<proteinExistence type="predicted"/>
<evidence type="ECO:0008006" key="3">
    <source>
        <dbReference type="Google" id="ProtNLM"/>
    </source>
</evidence>
<evidence type="ECO:0000313" key="1">
    <source>
        <dbReference type="EMBL" id="GFZ94265.1"/>
    </source>
</evidence>
<organism evidence="1 2">
    <name type="scientific">Aquaticitalea lipolytica</name>
    <dbReference type="NCBI Taxonomy" id="1247562"/>
    <lineage>
        <taxon>Bacteria</taxon>
        <taxon>Pseudomonadati</taxon>
        <taxon>Bacteroidota</taxon>
        <taxon>Flavobacteriia</taxon>
        <taxon>Flavobacteriales</taxon>
        <taxon>Flavobacteriaceae</taxon>
        <taxon>Aquaticitalea</taxon>
    </lineage>
</organism>
<comment type="caution">
    <text evidence="1">The sequence shown here is derived from an EMBL/GenBank/DDBJ whole genome shotgun (WGS) entry which is preliminary data.</text>
</comment>
<dbReference type="EMBL" id="BMIC01000011">
    <property type="protein sequence ID" value="GFZ94265.1"/>
    <property type="molecule type" value="Genomic_DNA"/>
</dbReference>
<keyword evidence="2" id="KW-1185">Reference proteome</keyword>
<dbReference type="Gene3D" id="3.90.930.1">
    <property type="match status" value="1"/>
</dbReference>
<evidence type="ECO:0000313" key="2">
    <source>
        <dbReference type="Proteomes" id="UP000598120"/>
    </source>
</evidence>
<dbReference type="SUPFAM" id="SSF82185">
    <property type="entry name" value="Histone H3 K4-specific methyltransferase SET7/9 N-terminal domain"/>
    <property type="match status" value="1"/>
</dbReference>
<accession>A0A8J2XI91</accession>